<evidence type="ECO:0000256" key="1">
    <source>
        <dbReference type="SAM" id="MobiDB-lite"/>
    </source>
</evidence>
<comment type="caution">
    <text evidence="2">The sequence shown here is derived from an EMBL/GenBank/DDBJ whole genome shotgun (WGS) entry which is preliminary data.</text>
</comment>
<evidence type="ECO:0000313" key="3">
    <source>
        <dbReference type="Proteomes" id="UP001266305"/>
    </source>
</evidence>
<protein>
    <submittedName>
        <fullName evidence="2">Uncharacterized protein</fullName>
    </submittedName>
</protein>
<gene>
    <name evidence="2" type="ORF">P7K49_018703</name>
</gene>
<proteinExistence type="predicted"/>
<keyword evidence="3" id="KW-1185">Reference proteome</keyword>
<name>A0ABQ9V6L0_SAGOE</name>
<reference evidence="2 3" key="1">
    <citation type="submission" date="2023-05" db="EMBL/GenBank/DDBJ databases">
        <title>B98-5 Cell Line De Novo Hybrid Assembly: An Optical Mapping Approach.</title>
        <authorList>
            <person name="Kananen K."/>
            <person name="Auerbach J.A."/>
            <person name="Kautto E."/>
            <person name="Blachly J.S."/>
        </authorList>
    </citation>
    <scope>NUCLEOTIDE SEQUENCE [LARGE SCALE GENOMIC DNA]</scope>
    <source>
        <strain evidence="2">B95-8</strain>
        <tissue evidence="2">Cell line</tissue>
    </source>
</reference>
<feature type="region of interest" description="Disordered" evidence="1">
    <location>
        <begin position="39"/>
        <end position="116"/>
    </location>
</feature>
<organism evidence="2 3">
    <name type="scientific">Saguinus oedipus</name>
    <name type="common">Cotton-top tamarin</name>
    <name type="synonym">Oedipomidas oedipus</name>
    <dbReference type="NCBI Taxonomy" id="9490"/>
    <lineage>
        <taxon>Eukaryota</taxon>
        <taxon>Metazoa</taxon>
        <taxon>Chordata</taxon>
        <taxon>Craniata</taxon>
        <taxon>Vertebrata</taxon>
        <taxon>Euteleostomi</taxon>
        <taxon>Mammalia</taxon>
        <taxon>Eutheria</taxon>
        <taxon>Euarchontoglires</taxon>
        <taxon>Primates</taxon>
        <taxon>Haplorrhini</taxon>
        <taxon>Platyrrhini</taxon>
        <taxon>Cebidae</taxon>
        <taxon>Callitrichinae</taxon>
        <taxon>Saguinus</taxon>
    </lineage>
</organism>
<dbReference type="EMBL" id="JASSZA010000008">
    <property type="protein sequence ID" value="KAK2104847.1"/>
    <property type="molecule type" value="Genomic_DNA"/>
</dbReference>
<dbReference type="Proteomes" id="UP001266305">
    <property type="component" value="Unassembled WGS sequence"/>
</dbReference>
<accession>A0ABQ9V6L0</accession>
<evidence type="ECO:0000313" key="2">
    <source>
        <dbReference type="EMBL" id="KAK2104847.1"/>
    </source>
</evidence>
<sequence>MGTACWVSLVRGPRSLLSLPGLCVQGRGSRRCPGALPPHIPGLQGAGPEGYSCSTGGLTPASQGAPESIATVRRGRDLLSPGGRNAGTAVTLERPDRRRGTPARTRTPATSIQVRI</sequence>
<feature type="compositionally biased region" description="Polar residues" evidence="1">
    <location>
        <begin position="52"/>
        <end position="62"/>
    </location>
</feature>